<dbReference type="EMBL" id="LWAE01000002">
    <property type="protein sequence ID" value="KZL92374.1"/>
    <property type="molecule type" value="Genomic_DNA"/>
</dbReference>
<dbReference type="InterPro" id="IPR058532">
    <property type="entry name" value="YjbR/MT2646/Rv2570-like"/>
</dbReference>
<comment type="caution">
    <text evidence="1">The sequence shown here is derived from an EMBL/GenBank/DDBJ whole genome shotgun (WGS) entry which is preliminary data.</text>
</comment>
<dbReference type="PANTHER" id="PTHR35145">
    <property type="entry name" value="CYTOPLASMIC PROTEIN-RELATED"/>
    <property type="match status" value="1"/>
</dbReference>
<gene>
    <name evidence="1" type="ORF">CLMAG_21830</name>
</gene>
<dbReference type="AlphaFoldDB" id="A0A162T9B7"/>
<dbReference type="PANTHER" id="PTHR35145:SF1">
    <property type="entry name" value="CYTOPLASMIC PROTEIN"/>
    <property type="match status" value="1"/>
</dbReference>
<name>A0A162T9B7_9CLOT</name>
<dbReference type="SUPFAM" id="SSF142906">
    <property type="entry name" value="YjbR-like"/>
    <property type="match status" value="1"/>
</dbReference>
<evidence type="ECO:0008006" key="3">
    <source>
        <dbReference type="Google" id="ProtNLM"/>
    </source>
</evidence>
<reference evidence="1 2" key="1">
    <citation type="submission" date="2016-04" db="EMBL/GenBank/DDBJ databases">
        <title>Genome sequence of Clostridium magnum DSM 2767.</title>
        <authorList>
            <person name="Poehlein A."/>
            <person name="Uhlig R."/>
            <person name="Fischer R."/>
            <person name="Bahl H."/>
            <person name="Daniel R."/>
        </authorList>
    </citation>
    <scope>NUCLEOTIDE SEQUENCE [LARGE SCALE GENOMIC DNA]</scope>
    <source>
        <strain evidence="1 2">DSM 2767</strain>
    </source>
</reference>
<organism evidence="1 2">
    <name type="scientific">Clostridium magnum DSM 2767</name>
    <dbReference type="NCBI Taxonomy" id="1121326"/>
    <lineage>
        <taxon>Bacteria</taxon>
        <taxon>Bacillati</taxon>
        <taxon>Bacillota</taxon>
        <taxon>Clostridia</taxon>
        <taxon>Eubacteriales</taxon>
        <taxon>Clostridiaceae</taxon>
        <taxon>Clostridium</taxon>
    </lineage>
</organism>
<dbReference type="STRING" id="1121326.CLMAG_21830"/>
<sequence>MINLQQLKNYCLSKKGVCADFPFDDETLVFKVGSKMFALTNIKDKELKVNLKCDPMMLQDLRREYEAIKPGYHMNKTHWNTVELDGSLEDKIVEMLIDISYDLVFKGLKKKEREEISKEG</sequence>
<protein>
    <recommendedName>
        <fullName evidence="3">MmcQ-like protein</fullName>
    </recommendedName>
</protein>
<dbReference type="InterPro" id="IPR038056">
    <property type="entry name" value="YjbR-like_sf"/>
</dbReference>
<evidence type="ECO:0000313" key="2">
    <source>
        <dbReference type="Proteomes" id="UP000076603"/>
    </source>
</evidence>
<proteinExistence type="predicted"/>
<dbReference type="Proteomes" id="UP000076603">
    <property type="component" value="Unassembled WGS sequence"/>
</dbReference>
<dbReference type="PATRIC" id="fig|1121326.3.peg.2175"/>
<evidence type="ECO:0000313" key="1">
    <source>
        <dbReference type="EMBL" id="KZL92374.1"/>
    </source>
</evidence>
<dbReference type="InterPro" id="IPR007351">
    <property type="entry name" value="YjbR"/>
</dbReference>
<dbReference type="Pfam" id="PF04237">
    <property type="entry name" value="YjbR"/>
    <property type="match status" value="1"/>
</dbReference>
<dbReference type="Gene3D" id="3.90.1150.30">
    <property type="match status" value="1"/>
</dbReference>
<accession>A0A162T9B7</accession>
<keyword evidence="2" id="KW-1185">Reference proteome</keyword>